<reference evidence="2" key="1">
    <citation type="journal article" date="2020" name="Stud. Mycol.">
        <title>101 Dothideomycetes genomes: a test case for predicting lifestyles and emergence of pathogens.</title>
        <authorList>
            <person name="Haridas S."/>
            <person name="Albert R."/>
            <person name="Binder M."/>
            <person name="Bloem J."/>
            <person name="Labutti K."/>
            <person name="Salamov A."/>
            <person name="Andreopoulos B."/>
            <person name="Baker S."/>
            <person name="Barry K."/>
            <person name="Bills G."/>
            <person name="Bluhm B."/>
            <person name="Cannon C."/>
            <person name="Castanera R."/>
            <person name="Culley D."/>
            <person name="Daum C."/>
            <person name="Ezra D."/>
            <person name="Gonzalez J."/>
            <person name="Henrissat B."/>
            <person name="Kuo A."/>
            <person name="Liang C."/>
            <person name="Lipzen A."/>
            <person name="Lutzoni F."/>
            <person name="Magnuson J."/>
            <person name="Mondo S."/>
            <person name="Nolan M."/>
            <person name="Ohm R."/>
            <person name="Pangilinan J."/>
            <person name="Park H.-J."/>
            <person name="Ramirez L."/>
            <person name="Alfaro M."/>
            <person name="Sun H."/>
            <person name="Tritt A."/>
            <person name="Yoshinaga Y."/>
            <person name="Zwiers L.-H."/>
            <person name="Turgeon B."/>
            <person name="Goodwin S."/>
            <person name="Spatafora J."/>
            <person name="Crous P."/>
            <person name="Grigoriev I."/>
        </authorList>
    </citation>
    <scope>NUCLEOTIDE SEQUENCE</scope>
    <source>
        <strain evidence="2">CBS 269.34</strain>
    </source>
</reference>
<name>A0A6A6QNU9_9PEZI</name>
<dbReference type="CDD" id="cd06257">
    <property type="entry name" value="DnaJ"/>
    <property type="match status" value="1"/>
</dbReference>
<dbReference type="PRINTS" id="PR00625">
    <property type="entry name" value="JDOMAIN"/>
</dbReference>
<accession>A0A6A6QNU9</accession>
<evidence type="ECO:0000313" key="3">
    <source>
        <dbReference type="Proteomes" id="UP000799750"/>
    </source>
</evidence>
<dbReference type="OrthoDB" id="436519at2759"/>
<proteinExistence type="predicted"/>
<dbReference type="Proteomes" id="UP000799750">
    <property type="component" value="Unassembled WGS sequence"/>
</dbReference>
<dbReference type="InterPro" id="IPR036869">
    <property type="entry name" value="J_dom_sf"/>
</dbReference>
<protein>
    <recommendedName>
        <fullName evidence="1">J domain-containing protein</fullName>
    </recommendedName>
</protein>
<dbReference type="PROSITE" id="PS50076">
    <property type="entry name" value="DNAJ_2"/>
    <property type="match status" value="1"/>
</dbReference>
<dbReference type="AlphaFoldDB" id="A0A6A6QNU9"/>
<dbReference type="SMART" id="SM00271">
    <property type="entry name" value="DnaJ"/>
    <property type="match status" value="1"/>
</dbReference>
<dbReference type="InterPro" id="IPR001623">
    <property type="entry name" value="DnaJ_domain"/>
</dbReference>
<dbReference type="Gene3D" id="1.10.287.110">
    <property type="entry name" value="DnaJ domain"/>
    <property type="match status" value="1"/>
</dbReference>
<dbReference type="Pfam" id="PF00226">
    <property type="entry name" value="DnaJ"/>
    <property type="match status" value="1"/>
</dbReference>
<sequence length="363" mass="41044">MAFDGILSLLIWQFFIPRFVVGFVQSTLYSIFIRAGDPKPAVGSAKFVKHRKQILMTLYTAYFLFSLYEITHDIESAGNLYKDLGVPLDVDDRKLQSRFRRLTIQYHPDKINSSADRDAANSYYVHLLEARDTIVDSVKRFAYDRFGPGVLQCGKKCLTTRDYVEHSLQGTLLQYVAIIVGLAGANALGYFNEGAYWRYLAVLALMTMETRIALRPDHPPALVKIFNPLLTTFSQHAPYLPFQIVTLLRRGTYTLAIYLQLLIPLYRIQPQQTNAEGEEEAIHKQLDRLTQLAKDAQVDASRLLELEVIPFKADDRLRGDVKNALKGYLVNNMIHGKPEVRNAMGMSLAKRRAGAPAGARGTK</sequence>
<keyword evidence="3" id="KW-1185">Reference proteome</keyword>
<evidence type="ECO:0000259" key="1">
    <source>
        <dbReference type="PROSITE" id="PS50076"/>
    </source>
</evidence>
<gene>
    <name evidence="2" type="ORF">BU16DRAFT_528001</name>
</gene>
<dbReference type="EMBL" id="MU004191">
    <property type="protein sequence ID" value="KAF2493799.1"/>
    <property type="molecule type" value="Genomic_DNA"/>
</dbReference>
<evidence type="ECO:0000313" key="2">
    <source>
        <dbReference type="EMBL" id="KAF2493799.1"/>
    </source>
</evidence>
<feature type="domain" description="J" evidence="1">
    <location>
        <begin position="79"/>
        <end position="147"/>
    </location>
</feature>
<organism evidence="2 3">
    <name type="scientific">Lophium mytilinum</name>
    <dbReference type="NCBI Taxonomy" id="390894"/>
    <lineage>
        <taxon>Eukaryota</taxon>
        <taxon>Fungi</taxon>
        <taxon>Dikarya</taxon>
        <taxon>Ascomycota</taxon>
        <taxon>Pezizomycotina</taxon>
        <taxon>Dothideomycetes</taxon>
        <taxon>Pleosporomycetidae</taxon>
        <taxon>Mytilinidiales</taxon>
        <taxon>Mytilinidiaceae</taxon>
        <taxon>Lophium</taxon>
    </lineage>
</organism>
<dbReference type="SUPFAM" id="SSF46565">
    <property type="entry name" value="Chaperone J-domain"/>
    <property type="match status" value="1"/>
</dbReference>